<geneLocation type="plasmid" evidence="3 4">
    <name>punmamed1</name>
</geneLocation>
<protein>
    <recommendedName>
        <fullName evidence="2">ATP-grasp domain-containing protein</fullName>
    </recommendedName>
</protein>
<keyword evidence="3" id="KW-0614">Plasmid</keyword>
<feature type="domain" description="ATP-grasp" evidence="2">
    <location>
        <begin position="125"/>
        <end position="313"/>
    </location>
</feature>
<organism evidence="3 4">
    <name type="scientific">Streptomyces camelliae</name>
    <dbReference type="NCBI Taxonomy" id="3004093"/>
    <lineage>
        <taxon>Bacteria</taxon>
        <taxon>Bacillati</taxon>
        <taxon>Actinomycetota</taxon>
        <taxon>Actinomycetes</taxon>
        <taxon>Kitasatosporales</taxon>
        <taxon>Streptomycetaceae</taxon>
        <taxon>Streptomyces</taxon>
    </lineage>
</organism>
<evidence type="ECO:0000259" key="2">
    <source>
        <dbReference type="PROSITE" id="PS50975"/>
    </source>
</evidence>
<keyword evidence="1" id="KW-0547">Nucleotide-binding</keyword>
<name>A0ABY7PIQ2_9ACTN</name>
<dbReference type="PROSITE" id="PS50975">
    <property type="entry name" value="ATP_GRASP"/>
    <property type="match status" value="1"/>
</dbReference>
<reference evidence="3 4" key="1">
    <citation type="submission" date="2022-12" db="EMBL/GenBank/DDBJ databases">
        <title>HUAS 2-6.</title>
        <authorList>
            <person name="Mo P."/>
        </authorList>
    </citation>
    <scope>NUCLEOTIDE SEQUENCE [LARGE SCALE GENOMIC DNA]</scope>
    <source>
        <strain evidence="3 4">HUAS 2-6</strain>
        <plasmid evidence="3 4">punmamed1</plasmid>
    </source>
</reference>
<evidence type="ECO:0000313" key="3">
    <source>
        <dbReference type="EMBL" id="WBO69649.1"/>
    </source>
</evidence>
<dbReference type="InterPro" id="IPR011761">
    <property type="entry name" value="ATP-grasp"/>
</dbReference>
<dbReference type="Gene3D" id="3.30.470.20">
    <property type="entry name" value="ATP-grasp fold, B domain"/>
    <property type="match status" value="1"/>
</dbReference>
<dbReference type="EMBL" id="CP115301">
    <property type="protein sequence ID" value="WBO69649.1"/>
    <property type="molecule type" value="Genomic_DNA"/>
</dbReference>
<sequence length="416" mass="43638">MTEVVLLRSGNPRRLTEPAWRGTVELCAKAGVQILSTPPDPPGGPEDALGPSLFTPVPENATASELAALLAEHGPEHIVHCADPDALVRRDAEAARRYGHARGRADDAERTAAAFATLLHKGRTRDLCERLAIDVADGVWGPASDALLRRRASELLGRYGRVLVKDPEGWASRGQSQTATPHELDAALDAYGEHPVVVEAFVAGEEISVEVLTHHGQHLVLGWAVKGGTEEGGHPLHRLRLAPAGPVPAALADRAVRLCAAAGHEGIAEVEFVVGADGRACVLECNPRVSAISRVFAVGNGFSSTELAVRAALGGLASLPEVARAEAVDRALPADLPPEALASLVTAPGVAWVHPVTDGFQPRVLLGGVAGGGRTDEAVRQVAALTGIDLTESLEQRRATARALLSDHRIADLARR</sequence>
<accession>A0ABY7PIQ2</accession>
<keyword evidence="1" id="KW-0067">ATP-binding</keyword>
<dbReference type="RefSeq" id="WP_270086826.1">
    <property type="nucleotide sequence ID" value="NZ_CP115301.1"/>
</dbReference>
<dbReference type="InterPro" id="IPR005479">
    <property type="entry name" value="CPAse_ATP-bd"/>
</dbReference>
<dbReference type="SUPFAM" id="SSF56059">
    <property type="entry name" value="Glutathione synthetase ATP-binding domain-like"/>
    <property type="match status" value="1"/>
</dbReference>
<dbReference type="Pfam" id="PF02786">
    <property type="entry name" value="CPSase_L_D2"/>
    <property type="match status" value="1"/>
</dbReference>
<evidence type="ECO:0000313" key="4">
    <source>
        <dbReference type="Proteomes" id="UP001212326"/>
    </source>
</evidence>
<dbReference type="Proteomes" id="UP001212326">
    <property type="component" value="Plasmid punmamed1"/>
</dbReference>
<dbReference type="PROSITE" id="PS00867">
    <property type="entry name" value="CPSASE_2"/>
    <property type="match status" value="1"/>
</dbReference>
<evidence type="ECO:0000256" key="1">
    <source>
        <dbReference type="PROSITE-ProRule" id="PRU00409"/>
    </source>
</evidence>
<gene>
    <name evidence="3" type="ORF">O1G22_43700</name>
</gene>
<proteinExistence type="predicted"/>
<keyword evidence="4" id="KW-1185">Reference proteome</keyword>